<accession>A0A9P6LHX4</accession>
<sequence length="538" mass="61347">MAPIPSRLQIDLSKYEKLDRLQAGHLRHIHNLASLPDGEWHHMGSQEPQQEFLDAFRYQLAQMSYAASVAHYHRLPAARSLFKPLIRQLIQKMLHPTVWGYWYLTSQSGSFVDPGRTELRKPWADPVIEENIMYSGHLLLMTSLYAMLFDDDEFEKPGSLTFRWAPLFWGFGPQEFHYDNRSLQKGIVDQMERNNWVGVCCEPNSVFVVCNQFPIIAMRYNDVRDNTSVVKEVLAKYEPAVKKHGLIRSDGTYAEWLYLKQGQIEQPKGVQTVAWANAFMNAWNSEIIYGLYEKQVKGFVTNIDGKVELQLPEIGWAYRRIAEERDVGNNDSFVLELAREEASKEKPAPFPYTSPVLGYVVQWLSELGKTAELQGLLDTADANLQPTWENGGLFYPRNDRRFNDEGNWTHMDPFTGNAGIAYARLNVQDGQKIMWDNPRSQEYFQSQPWIDGVELGDGIDCLRSVWDADAGALVLTMQTWDGRPRTVQPSAMNVPLGQWAVYVGEELVLCEGLEEGGKLTLEVLVNGAALDVVFVKVD</sequence>
<proteinExistence type="predicted"/>
<dbReference type="RefSeq" id="XP_038742478.1">
    <property type="nucleotide sequence ID" value="XM_038892242.1"/>
</dbReference>
<name>A0A9P6LHX4_9PEZI</name>
<evidence type="ECO:0000313" key="2">
    <source>
        <dbReference type="EMBL" id="KAF9873017.1"/>
    </source>
</evidence>
<protein>
    <recommendedName>
        <fullName evidence="1">Linalool dehydratase/isomerase domain-containing protein</fullName>
    </recommendedName>
</protein>
<comment type="caution">
    <text evidence="2">The sequence shown here is derived from an EMBL/GenBank/DDBJ whole genome shotgun (WGS) entry which is preliminary data.</text>
</comment>
<dbReference type="InterPro" id="IPR041411">
    <property type="entry name" value="Ldi"/>
</dbReference>
<reference evidence="2" key="2">
    <citation type="submission" date="2020-11" db="EMBL/GenBank/DDBJ databases">
        <title>Whole genome sequencing of Colletotrichum sp.</title>
        <authorList>
            <person name="Li H."/>
        </authorList>
    </citation>
    <scope>NUCLEOTIDE SEQUENCE</scope>
    <source>
        <strain evidence="2">CkLH20</strain>
    </source>
</reference>
<dbReference type="EMBL" id="JAATWM020000034">
    <property type="protein sequence ID" value="KAF9873017.1"/>
    <property type="molecule type" value="Genomic_DNA"/>
</dbReference>
<dbReference type="OrthoDB" id="9979195at2759"/>
<keyword evidence="3" id="KW-1185">Reference proteome</keyword>
<gene>
    <name evidence="2" type="ORF">CkaCkLH20_09527</name>
</gene>
<reference evidence="2" key="1">
    <citation type="submission" date="2020-03" db="EMBL/GenBank/DDBJ databases">
        <authorList>
            <person name="He L."/>
        </authorList>
    </citation>
    <scope>NUCLEOTIDE SEQUENCE</scope>
    <source>
        <strain evidence="2">CkLH20</strain>
    </source>
</reference>
<evidence type="ECO:0000259" key="1">
    <source>
        <dbReference type="Pfam" id="PF18566"/>
    </source>
</evidence>
<feature type="domain" description="Linalool dehydratase/isomerase" evidence="1">
    <location>
        <begin position="57"/>
        <end position="400"/>
    </location>
</feature>
<dbReference type="Proteomes" id="UP000781932">
    <property type="component" value="Unassembled WGS sequence"/>
</dbReference>
<dbReference type="Pfam" id="PF18566">
    <property type="entry name" value="Ldi"/>
    <property type="match status" value="1"/>
</dbReference>
<organism evidence="2 3">
    <name type="scientific">Colletotrichum karsti</name>
    <dbReference type="NCBI Taxonomy" id="1095194"/>
    <lineage>
        <taxon>Eukaryota</taxon>
        <taxon>Fungi</taxon>
        <taxon>Dikarya</taxon>
        <taxon>Ascomycota</taxon>
        <taxon>Pezizomycotina</taxon>
        <taxon>Sordariomycetes</taxon>
        <taxon>Hypocreomycetidae</taxon>
        <taxon>Glomerellales</taxon>
        <taxon>Glomerellaceae</taxon>
        <taxon>Colletotrichum</taxon>
        <taxon>Colletotrichum boninense species complex</taxon>
    </lineage>
</organism>
<dbReference type="AlphaFoldDB" id="A0A9P6LHX4"/>
<dbReference type="GeneID" id="62165316"/>
<evidence type="ECO:0000313" key="3">
    <source>
        <dbReference type="Proteomes" id="UP000781932"/>
    </source>
</evidence>